<reference evidence="1 2" key="1">
    <citation type="submission" date="2018-04" db="EMBL/GenBank/DDBJ databases">
        <title>Marixanthomonas spongiae HN-E44 sp. nov., isolated from a marine sponge.</title>
        <authorList>
            <person name="Luo L."/>
            <person name="Zhuang L."/>
        </authorList>
    </citation>
    <scope>NUCLEOTIDE SEQUENCE [LARGE SCALE GENOMIC DNA]</scope>
    <source>
        <strain evidence="1 2">HN-E44</strain>
    </source>
</reference>
<evidence type="ECO:0008006" key="3">
    <source>
        <dbReference type="Google" id="ProtNLM"/>
    </source>
</evidence>
<name>A0A2U0I7X5_9FLAO</name>
<dbReference type="EMBL" id="QEHR01000001">
    <property type="protein sequence ID" value="PVW17199.1"/>
    <property type="molecule type" value="Genomic_DNA"/>
</dbReference>
<evidence type="ECO:0000313" key="1">
    <source>
        <dbReference type="EMBL" id="PVW17199.1"/>
    </source>
</evidence>
<dbReference type="PROSITE" id="PS51257">
    <property type="entry name" value="PROKAR_LIPOPROTEIN"/>
    <property type="match status" value="1"/>
</dbReference>
<dbReference type="OrthoDB" id="1428244at2"/>
<dbReference type="RefSeq" id="WP_116692946.1">
    <property type="nucleotide sequence ID" value="NZ_QEHR01000001.1"/>
</dbReference>
<sequence length="281" mass="33196">MKNVLLLLIPILFLSCSSDDSNKAEETEETVDLKISKLTEAHNNDTFIRYYNEDGTVSKEIWIFDGSSENERPYSLFIYNDQQNLESIKLYSENDEFARNHRTYEYNSNNQLVKLTDYGDGTHEPYHTTFTYSTNRVDFEELETERSGYIKFDNKGKIIETYHQSGPSFWITNFIKYKDNQVSEISQLNGRKYIFETVDTPNPLFQFFIKKPMQYILTEHYLYDIDFTFDTSYSINNVTTIHNIPGGKEETVFQYKKDDYPISSTTIREDGSVIERSFEYY</sequence>
<dbReference type="Proteomes" id="UP000245962">
    <property type="component" value="Unassembled WGS sequence"/>
</dbReference>
<gene>
    <name evidence="1" type="ORF">DDV96_01405</name>
</gene>
<proteinExistence type="predicted"/>
<comment type="caution">
    <text evidence="1">The sequence shown here is derived from an EMBL/GenBank/DDBJ whole genome shotgun (WGS) entry which is preliminary data.</text>
</comment>
<keyword evidence="2" id="KW-1185">Reference proteome</keyword>
<protein>
    <recommendedName>
        <fullName evidence="3">DUF4595 domain-containing protein</fullName>
    </recommendedName>
</protein>
<organism evidence="1 2">
    <name type="scientific">Marixanthomonas spongiae</name>
    <dbReference type="NCBI Taxonomy" id="2174845"/>
    <lineage>
        <taxon>Bacteria</taxon>
        <taxon>Pseudomonadati</taxon>
        <taxon>Bacteroidota</taxon>
        <taxon>Flavobacteriia</taxon>
        <taxon>Flavobacteriales</taxon>
        <taxon>Flavobacteriaceae</taxon>
        <taxon>Marixanthomonas</taxon>
    </lineage>
</organism>
<dbReference type="AlphaFoldDB" id="A0A2U0I7X5"/>
<accession>A0A2U0I7X5</accession>
<evidence type="ECO:0000313" key="2">
    <source>
        <dbReference type="Proteomes" id="UP000245962"/>
    </source>
</evidence>